<dbReference type="AlphaFoldDB" id="A0A6M3LEQ2"/>
<accession>A0A6M3LEQ2</accession>
<gene>
    <name evidence="1" type="ORF">MM415A03243_0009</name>
    <name evidence="2" type="ORF">MM415B03341_0004</name>
</gene>
<reference evidence="2" key="1">
    <citation type="submission" date="2020-03" db="EMBL/GenBank/DDBJ databases">
        <title>The deep terrestrial virosphere.</title>
        <authorList>
            <person name="Holmfeldt K."/>
            <person name="Nilsson E."/>
            <person name="Simone D."/>
            <person name="Lopez-Fernandez M."/>
            <person name="Wu X."/>
            <person name="de Brujin I."/>
            <person name="Lundin D."/>
            <person name="Andersson A."/>
            <person name="Bertilsson S."/>
            <person name="Dopson M."/>
        </authorList>
    </citation>
    <scope>NUCLEOTIDE SEQUENCE</scope>
    <source>
        <strain evidence="1">MM415A03243</strain>
        <strain evidence="2">MM415B03341</strain>
    </source>
</reference>
<organism evidence="2">
    <name type="scientific">viral metagenome</name>
    <dbReference type="NCBI Taxonomy" id="1070528"/>
    <lineage>
        <taxon>unclassified sequences</taxon>
        <taxon>metagenomes</taxon>
        <taxon>organismal metagenomes</taxon>
    </lineage>
</organism>
<evidence type="ECO:0000313" key="2">
    <source>
        <dbReference type="EMBL" id="QJA91545.1"/>
    </source>
</evidence>
<name>A0A6M3LEQ2_9ZZZZ</name>
<protein>
    <submittedName>
        <fullName evidence="2">Uncharacterized protein</fullName>
    </submittedName>
</protein>
<evidence type="ECO:0000313" key="1">
    <source>
        <dbReference type="EMBL" id="QJA71354.1"/>
    </source>
</evidence>
<sequence length="61" mass="7468">MLENTQQTESQFKYKERKMNAIMDKWFDDQLMGKGNYNPFFKMIEEIYDEPPYIPPINQNK</sequence>
<dbReference type="EMBL" id="MT141866">
    <property type="protein sequence ID" value="QJA71354.1"/>
    <property type="molecule type" value="Genomic_DNA"/>
</dbReference>
<dbReference type="EMBL" id="MT142995">
    <property type="protein sequence ID" value="QJA91545.1"/>
    <property type="molecule type" value="Genomic_DNA"/>
</dbReference>
<proteinExistence type="predicted"/>